<evidence type="ECO:0000256" key="2">
    <source>
        <dbReference type="ARBA" id="ARBA00022737"/>
    </source>
</evidence>
<feature type="domain" description="PX" evidence="6">
    <location>
        <begin position="444"/>
        <end position="576"/>
    </location>
</feature>
<dbReference type="FunFam" id="3.30.1520.10:FF:000050">
    <property type="entry name" value="Related to Protein scd2/ral3"/>
    <property type="match status" value="1"/>
</dbReference>
<dbReference type="GO" id="GO:0043332">
    <property type="term" value="C:mating projection tip"/>
    <property type="evidence" value="ECO:0007669"/>
    <property type="project" value="TreeGrafter"/>
</dbReference>
<dbReference type="PROSITE" id="PS50002">
    <property type="entry name" value="SH3"/>
    <property type="match status" value="2"/>
</dbReference>
<reference evidence="7" key="1">
    <citation type="submission" date="2022-06" db="EMBL/GenBank/DDBJ databases">
        <authorList>
            <consortium name="SYNGENTA / RWTH Aachen University"/>
        </authorList>
    </citation>
    <scope>NUCLEOTIDE SEQUENCE</scope>
</reference>
<dbReference type="InterPro" id="IPR001683">
    <property type="entry name" value="PX_dom"/>
</dbReference>
<dbReference type="InterPro" id="IPR035550">
    <property type="entry name" value="Bem1/Scd2_PX"/>
</dbReference>
<dbReference type="GO" id="GO:0000747">
    <property type="term" value="P:conjugation with cellular fusion"/>
    <property type="evidence" value="ECO:0007669"/>
    <property type="project" value="TreeGrafter"/>
</dbReference>
<dbReference type="InterPro" id="IPR051228">
    <property type="entry name" value="NADPH_Oxidase/PX-Domain"/>
</dbReference>
<feature type="compositionally biased region" description="Basic and acidic residues" evidence="4">
    <location>
        <begin position="384"/>
        <end position="393"/>
    </location>
</feature>
<comment type="caution">
    <text evidence="7">The sequence shown here is derived from an EMBL/GenBank/DDBJ whole genome shotgun (WGS) entry which is preliminary data.</text>
</comment>
<feature type="compositionally biased region" description="Polar residues" evidence="4">
    <location>
        <begin position="33"/>
        <end position="52"/>
    </location>
</feature>
<dbReference type="EMBL" id="CALTRL010001217">
    <property type="protein sequence ID" value="CAH7671581.1"/>
    <property type="molecule type" value="Genomic_DNA"/>
</dbReference>
<feature type="compositionally biased region" description="Basic and acidic residues" evidence="4">
    <location>
        <begin position="402"/>
        <end position="415"/>
    </location>
</feature>
<dbReference type="SUPFAM" id="SSF50044">
    <property type="entry name" value="SH3-domain"/>
    <property type="match status" value="2"/>
</dbReference>
<evidence type="ECO:0000313" key="7">
    <source>
        <dbReference type="EMBL" id="CAH7671581.1"/>
    </source>
</evidence>
<feature type="domain" description="SH3" evidence="5">
    <location>
        <begin position="204"/>
        <end position="266"/>
    </location>
</feature>
<evidence type="ECO:0000259" key="6">
    <source>
        <dbReference type="PROSITE" id="PS50195"/>
    </source>
</evidence>
<evidence type="ECO:0000256" key="1">
    <source>
        <dbReference type="ARBA" id="ARBA00022443"/>
    </source>
</evidence>
<dbReference type="SUPFAM" id="SSF64268">
    <property type="entry name" value="PX domain"/>
    <property type="match status" value="1"/>
</dbReference>
<accession>A0AAV0AST2</accession>
<keyword evidence="1 3" id="KW-0728">SH3 domain</keyword>
<dbReference type="InterPro" id="IPR001452">
    <property type="entry name" value="SH3_domain"/>
</dbReference>
<dbReference type="PANTHER" id="PTHR15706:SF2">
    <property type="entry name" value="SH3 AND PX DOMAIN-CONTAINING PROTEIN 2A"/>
    <property type="match status" value="1"/>
</dbReference>
<gene>
    <name evidence="7" type="ORF">PPACK8108_LOCUS6373</name>
</gene>
<feature type="compositionally biased region" description="Polar residues" evidence="4">
    <location>
        <begin position="347"/>
        <end position="377"/>
    </location>
</feature>
<dbReference type="Proteomes" id="UP001153365">
    <property type="component" value="Unassembled WGS sequence"/>
</dbReference>
<dbReference type="SMART" id="SM00326">
    <property type="entry name" value="SH3"/>
    <property type="match status" value="2"/>
</dbReference>
<dbReference type="GO" id="GO:0005737">
    <property type="term" value="C:cytoplasm"/>
    <property type="evidence" value="ECO:0007669"/>
    <property type="project" value="TreeGrafter"/>
</dbReference>
<feature type="compositionally biased region" description="Low complexity" evidence="4">
    <location>
        <begin position="139"/>
        <end position="151"/>
    </location>
</feature>
<keyword evidence="2" id="KW-0677">Repeat</keyword>
<dbReference type="InterPro" id="IPR036028">
    <property type="entry name" value="SH3-like_dom_sf"/>
</dbReference>
<evidence type="ECO:0000259" key="5">
    <source>
        <dbReference type="PROSITE" id="PS50002"/>
    </source>
</evidence>
<dbReference type="Pfam" id="PF00787">
    <property type="entry name" value="PX"/>
    <property type="match status" value="1"/>
</dbReference>
<protein>
    <submittedName>
        <fullName evidence="7">Uncharacterized protein</fullName>
    </submittedName>
</protein>
<feature type="domain" description="SH3" evidence="5">
    <location>
        <begin position="62"/>
        <end position="127"/>
    </location>
</feature>
<dbReference type="SMART" id="SM00312">
    <property type="entry name" value="PX"/>
    <property type="match status" value="1"/>
</dbReference>
<evidence type="ECO:0000256" key="4">
    <source>
        <dbReference type="SAM" id="MobiDB-lite"/>
    </source>
</evidence>
<keyword evidence="8" id="KW-1185">Reference proteome</keyword>
<name>A0AAV0AST2_PHAPC</name>
<feature type="region of interest" description="Disordered" evidence="4">
    <location>
        <begin position="577"/>
        <end position="624"/>
    </location>
</feature>
<feature type="compositionally biased region" description="Low complexity" evidence="4">
    <location>
        <begin position="14"/>
        <end position="32"/>
    </location>
</feature>
<dbReference type="Gene3D" id="3.30.1520.10">
    <property type="entry name" value="Phox-like domain"/>
    <property type="match status" value="1"/>
</dbReference>
<feature type="region of interest" description="Disordered" evidence="4">
    <location>
        <begin position="1"/>
        <end position="55"/>
    </location>
</feature>
<dbReference type="PROSITE" id="PS50195">
    <property type="entry name" value="PX"/>
    <property type="match status" value="1"/>
</dbReference>
<dbReference type="AlphaFoldDB" id="A0AAV0AST2"/>
<dbReference type="InterPro" id="IPR035549">
    <property type="entry name" value="Bem1/Scd2_SH3_2"/>
</dbReference>
<feature type="compositionally biased region" description="Polar residues" evidence="4">
    <location>
        <begin position="312"/>
        <end position="328"/>
    </location>
</feature>
<feature type="region of interest" description="Disordered" evidence="4">
    <location>
        <begin position="310"/>
        <end position="435"/>
    </location>
</feature>
<dbReference type="Gene3D" id="2.30.30.40">
    <property type="entry name" value="SH3 Domains"/>
    <property type="match status" value="2"/>
</dbReference>
<sequence>MDIMKGLKSPFLNSSHRGSSPSISSSSSTSSSNNQRQMNNEKSFQSIPSSGSRIAYKKSNRDSDIVIRALVDYRARRVVEMSFRTGELLQALGEFWEPDGSGWFEATNPATQSRGFVPMKHFQVFSSSRLPTTAHQPKPKTTVQTTKSTPQGNLSFQTRSSSSNPSNYSSTASYPSHNPSPPPYRTPNFATRSNHPMKFRSPKPQPLYGIVRHDFRAERADELGARRGEAIILIAHSQHEWFVAKPIGRLGGPGLIPVSFVEVKDLSTGKGLREEVIKHLMKSGIIPCVDEWKRAAAEYRGNSIPLGKFENPTVTMMPSQKATPNISRRISKSHHNLRSSYSKEDNGNFSPPSSSHYHIGRNTNQSVENPNPQSPNKPLSHIRHLFDGKKNVEKSTILPKVPLHDSVSKTEKSSESRTSNLSEGFRTESGSGEDGYATVEDLRERYGILTHASVESFHMEDSKYWFHLRSHFIRPSSSNDSGDETKVLVLYRLYEDFFDFHASLLDSFPAEAGRETINQPSIIPKLPETKDHVDELVCAERVNGLSEYLKELSQLPIYIRESELFYEFLGPREGDIELQEESSSGTGSSDEEPRTAELDHDMTRSQAIKKDINPDGELTTDQLEDELRNESLAVRRSILDRKKRSSKKLRLAHSSHNLSSRTMEDVVMLASSSLSNGDGDCSAKESNEPLHVRGTHRSNFSSSTSASFNASQNHATATETILSPIEQRGNSPLVYRIKVFQKDSKDVIVMKIPDGIRYPELLNRVEEKIRSTLTTREGEEEEAEELSSLNLSNNHVGSDDNSKKTKLYLKDCKGGNGWIELVEDDNNQLKNWFNECKNRLAILYTSINQK</sequence>
<dbReference type="CDD" id="cd06890">
    <property type="entry name" value="PX_Bem1p"/>
    <property type="match status" value="1"/>
</dbReference>
<organism evidence="7 8">
    <name type="scientific">Phakopsora pachyrhizi</name>
    <name type="common">Asian soybean rust disease fungus</name>
    <dbReference type="NCBI Taxonomy" id="170000"/>
    <lineage>
        <taxon>Eukaryota</taxon>
        <taxon>Fungi</taxon>
        <taxon>Dikarya</taxon>
        <taxon>Basidiomycota</taxon>
        <taxon>Pucciniomycotina</taxon>
        <taxon>Pucciniomycetes</taxon>
        <taxon>Pucciniales</taxon>
        <taxon>Phakopsoraceae</taxon>
        <taxon>Phakopsora</taxon>
    </lineage>
</organism>
<feature type="compositionally biased region" description="Low complexity" evidence="4">
    <location>
        <begin position="160"/>
        <end position="177"/>
    </location>
</feature>
<dbReference type="Pfam" id="PF00018">
    <property type="entry name" value="SH3_1"/>
    <property type="match status" value="1"/>
</dbReference>
<proteinExistence type="predicted"/>
<feature type="compositionally biased region" description="Basic and acidic residues" evidence="4">
    <location>
        <begin position="591"/>
        <end position="613"/>
    </location>
</feature>
<feature type="region of interest" description="Disordered" evidence="4">
    <location>
        <begin position="128"/>
        <end position="203"/>
    </location>
</feature>
<evidence type="ECO:0000313" key="8">
    <source>
        <dbReference type="Proteomes" id="UP001153365"/>
    </source>
</evidence>
<dbReference type="GO" id="GO:0030674">
    <property type="term" value="F:protein-macromolecule adaptor activity"/>
    <property type="evidence" value="ECO:0007669"/>
    <property type="project" value="TreeGrafter"/>
</dbReference>
<evidence type="ECO:0000256" key="3">
    <source>
        <dbReference type="PROSITE-ProRule" id="PRU00192"/>
    </source>
</evidence>
<dbReference type="GO" id="GO:0035091">
    <property type="term" value="F:phosphatidylinositol binding"/>
    <property type="evidence" value="ECO:0007669"/>
    <property type="project" value="InterPro"/>
</dbReference>
<dbReference type="PANTHER" id="PTHR15706">
    <property type="entry name" value="SH3 MULTIPLE DOMAIN"/>
    <property type="match status" value="1"/>
</dbReference>
<dbReference type="InterPro" id="IPR036871">
    <property type="entry name" value="PX_dom_sf"/>
</dbReference>
<dbReference type="CDD" id="cd11879">
    <property type="entry name" value="SH3_Bem1p_2"/>
    <property type="match status" value="1"/>
</dbReference>